<dbReference type="GO" id="GO:0015293">
    <property type="term" value="F:symporter activity"/>
    <property type="evidence" value="ECO:0007669"/>
    <property type="project" value="InterPro"/>
</dbReference>
<feature type="transmembrane region" description="Helical" evidence="1">
    <location>
        <begin position="20"/>
        <end position="44"/>
    </location>
</feature>
<dbReference type="InterPro" id="IPR039672">
    <property type="entry name" value="MFS_2"/>
</dbReference>
<feature type="transmembrane region" description="Helical" evidence="1">
    <location>
        <begin position="88"/>
        <end position="108"/>
    </location>
</feature>
<evidence type="ECO:0000256" key="1">
    <source>
        <dbReference type="SAM" id="Phobius"/>
    </source>
</evidence>
<dbReference type="GO" id="GO:0005886">
    <property type="term" value="C:plasma membrane"/>
    <property type="evidence" value="ECO:0007669"/>
    <property type="project" value="TreeGrafter"/>
</dbReference>
<protein>
    <recommendedName>
        <fullName evidence="3">Major facilitator superfamily (MFS) profile domain-containing protein</fullName>
    </recommendedName>
</protein>
<dbReference type="SUPFAM" id="SSF103473">
    <property type="entry name" value="MFS general substrate transporter"/>
    <property type="match status" value="1"/>
</dbReference>
<dbReference type="PANTHER" id="PTHR11328">
    <property type="entry name" value="MAJOR FACILITATOR SUPERFAMILY DOMAIN-CONTAINING PROTEIN"/>
    <property type="match status" value="1"/>
</dbReference>
<comment type="caution">
    <text evidence="2">The sequence shown here is derived from an EMBL/GenBank/DDBJ whole genome shotgun (WGS) entry which is preliminary data.</text>
</comment>
<feature type="transmembrane region" description="Helical" evidence="1">
    <location>
        <begin position="50"/>
        <end position="67"/>
    </location>
</feature>
<evidence type="ECO:0000313" key="2">
    <source>
        <dbReference type="EMBL" id="GAG93567.1"/>
    </source>
</evidence>
<dbReference type="InterPro" id="IPR036259">
    <property type="entry name" value="MFS_trans_sf"/>
</dbReference>
<organism evidence="2">
    <name type="scientific">marine sediment metagenome</name>
    <dbReference type="NCBI Taxonomy" id="412755"/>
    <lineage>
        <taxon>unclassified sequences</taxon>
        <taxon>metagenomes</taxon>
        <taxon>ecological metagenomes</taxon>
    </lineage>
</organism>
<sequence>MNDIIEMPEEHVSVKTKLSYSVGGLANGLLNGLVFGNLTFFYQVKLGADAGLLAIGWLIFAIWNTLNDPIVSYFVDNTRTKIGRRIPYIRYGSIFYGLAFIFCWFPISPLDNEIGLFINFLAALFILDTMFTIVGVCFFSLPNEIAVTAKQRASLGVYSAVVGFINLVLGLLIPIILLTGQEGIHPLFGPVIIFIGLGSSLILFVTSFGIKENMFAQLQEHEGFIEGLRLTLKNKPFWIFMIPAFLIGIVMPIFATGILYYI</sequence>
<dbReference type="PANTHER" id="PTHR11328:SF24">
    <property type="entry name" value="MAJOR FACILITATOR SUPERFAMILY (MFS) PROFILE DOMAIN-CONTAINING PROTEIN"/>
    <property type="match status" value="1"/>
</dbReference>
<dbReference type="Pfam" id="PF13347">
    <property type="entry name" value="MFS_2"/>
    <property type="match status" value="1"/>
</dbReference>
<keyword evidence="1" id="KW-0472">Membrane</keyword>
<feature type="non-terminal residue" evidence="2">
    <location>
        <position position="262"/>
    </location>
</feature>
<feature type="transmembrane region" description="Helical" evidence="1">
    <location>
        <begin position="153"/>
        <end position="176"/>
    </location>
</feature>
<name>X1CKN6_9ZZZZ</name>
<keyword evidence="1" id="KW-0812">Transmembrane</keyword>
<feature type="transmembrane region" description="Helical" evidence="1">
    <location>
        <begin position="237"/>
        <end position="261"/>
    </location>
</feature>
<reference evidence="2" key="1">
    <citation type="journal article" date="2014" name="Front. Microbiol.">
        <title>High frequency of phylogenetically diverse reductive dehalogenase-homologous genes in deep subseafloor sedimentary metagenomes.</title>
        <authorList>
            <person name="Kawai M."/>
            <person name="Futagami T."/>
            <person name="Toyoda A."/>
            <person name="Takaki Y."/>
            <person name="Nishi S."/>
            <person name="Hori S."/>
            <person name="Arai W."/>
            <person name="Tsubouchi T."/>
            <person name="Morono Y."/>
            <person name="Uchiyama I."/>
            <person name="Ito T."/>
            <person name="Fujiyama A."/>
            <person name="Inagaki F."/>
            <person name="Takami H."/>
        </authorList>
    </citation>
    <scope>NUCLEOTIDE SEQUENCE</scope>
    <source>
        <strain evidence="2">Expedition CK06-06</strain>
    </source>
</reference>
<keyword evidence="1" id="KW-1133">Transmembrane helix</keyword>
<evidence type="ECO:0008006" key="3">
    <source>
        <dbReference type="Google" id="ProtNLM"/>
    </source>
</evidence>
<accession>X1CKN6</accession>
<gene>
    <name evidence="2" type="ORF">S01H4_50703</name>
</gene>
<dbReference type="EMBL" id="BART01028811">
    <property type="protein sequence ID" value="GAG93567.1"/>
    <property type="molecule type" value="Genomic_DNA"/>
</dbReference>
<dbReference type="AlphaFoldDB" id="X1CKN6"/>
<feature type="transmembrane region" description="Helical" evidence="1">
    <location>
        <begin position="114"/>
        <end position="141"/>
    </location>
</feature>
<feature type="transmembrane region" description="Helical" evidence="1">
    <location>
        <begin position="188"/>
        <end position="210"/>
    </location>
</feature>
<dbReference type="GO" id="GO:0008643">
    <property type="term" value="P:carbohydrate transport"/>
    <property type="evidence" value="ECO:0007669"/>
    <property type="project" value="InterPro"/>
</dbReference>
<proteinExistence type="predicted"/>